<evidence type="ECO:0000313" key="2">
    <source>
        <dbReference type="EMBL" id="MFC6725779.1"/>
    </source>
</evidence>
<dbReference type="PANTHER" id="PTHR24422:SF10">
    <property type="entry name" value="CHEMOTAXIS PROTEIN METHYLTRANSFERASE 2"/>
    <property type="match status" value="1"/>
</dbReference>
<keyword evidence="3" id="KW-1185">Reference proteome</keyword>
<dbReference type="AlphaFoldDB" id="A0ABD5S2J1"/>
<sequence>MNASDGEMAPAVRSILDAARAGVYETTRTTDIGGELAPLSDPEKYVDRDGDRFQVKERVKRLISFERHDLIRDRRKSGFQLVFCRNLLIYIDSEYKESVFDTVTGAVEPGGYFVVGMTESLPRDLRASFETVDKRRRIYRKE</sequence>
<dbReference type="PROSITE" id="PS50123">
    <property type="entry name" value="CHER"/>
    <property type="match status" value="1"/>
</dbReference>
<dbReference type="InterPro" id="IPR000780">
    <property type="entry name" value="CheR_MeTrfase"/>
</dbReference>
<dbReference type="EMBL" id="JBHSWU010000702">
    <property type="protein sequence ID" value="MFC6725779.1"/>
    <property type="molecule type" value="Genomic_DNA"/>
</dbReference>
<name>A0ABD5S2J1_9EURY</name>
<comment type="caution">
    <text evidence="2">The sequence shown here is derived from an EMBL/GenBank/DDBJ whole genome shotgun (WGS) entry which is preliminary data.</text>
</comment>
<dbReference type="SUPFAM" id="SSF53335">
    <property type="entry name" value="S-adenosyl-L-methionine-dependent methyltransferases"/>
    <property type="match status" value="1"/>
</dbReference>
<dbReference type="PRINTS" id="PR00996">
    <property type="entry name" value="CHERMTFRASE"/>
</dbReference>
<organism evidence="2 3">
    <name type="scientific">Halobium palmae</name>
    <dbReference type="NCBI Taxonomy" id="1776492"/>
    <lineage>
        <taxon>Archaea</taxon>
        <taxon>Methanobacteriati</taxon>
        <taxon>Methanobacteriota</taxon>
        <taxon>Stenosarchaea group</taxon>
        <taxon>Halobacteria</taxon>
        <taxon>Halobacteriales</taxon>
        <taxon>Haloferacaceae</taxon>
        <taxon>Halobium</taxon>
    </lineage>
</organism>
<dbReference type="InterPro" id="IPR050903">
    <property type="entry name" value="Bact_Chemotaxis_MeTrfase"/>
</dbReference>
<gene>
    <name evidence="2" type="ORF">ACFQE1_15670</name>
</gene>
<dbReference type="Pfam" id="PF01739">
    <property type="entry name" value="CheR"/>
    <property type="match status" value="1"/>
</dbReference>
<reference evidence="2 3" key="1">
    <citation type="journal article" date="2019" name="Int. J. Syst. Evol. Microbiol.">
        <title>The Global Catalogue of Microorganisms (GCM) 10K type strain sequencing project: providing services to taxonomists for standard genome sequencing and annotation.</title>
        <authorList>
            <consortium name="The Broad Institute Genomics Platform"/>
            <consortium name="The Broad Institute Genome Sequencing Center for Infectious Disease"/>
            <person name="Wu L."/>
            <person name="Ma J."/>
        </authorList>
    </citation>
    <scope>NUCLEOTIDE SEQUENCE [LARGE SCALE GENOMIC DNA]</scope>
    <source>
        <strain evidence="2 3">NBRC 111368</strain>
    </source>
</reference>
<protein>
    <submittedName>
        <fullName evidence="2">CheR family methyltransferase</fullName>
    </submittedName>
</protein>
<dbReference type="GO" id="GO:0032259">
    <property type="term" value="P:methylation"/>
    <property type="evidence" value="ECO:0007669"/>
    <property type="project" value="UniProtKB-KW"/>
</dbReference>
<proteinExistence type="predicted"/>
<evidence type="ECO:0000259" key="1">
    <source>
        <dbReference type="PROSITE" id="PS50123"/>
    </source>
</evidence>
<accession>A0ABD5S2J1</accession>
<dbReference type="Gene3D" id="3.40.50.150">
    <property type="entry name" value="Vaccinia Virus protein VP39"/>
    <property type="match status" value="1"/>
</dbReference>
<keyword evidence="2" id="KW-0808">Transferase</keyword>
<dbReference type="Proteomes" id="UP001596328">
    <property type="component" value="Unassembled WGS sequence"/>
</dbReference>
<keyword evidence="2" id="KW-0489">Methyltransferase</keyword>
<feature type="domain" description="CheR-type methyltransferase" evidence="1">
    <location>
        <begin position="14"/>
        <end position="142"/>
    </location>
</feature>
<evidence type="ECO:0000313" key="3">
    <source>
        <dbReference type="Proteomes" id="UP001596328"/>
    </source>
</evidence>
<dbReference type="InterPro" id="IPR022642">
    <property type="entry name" value="CheR_C"/>
</dbReference>
<dbReference type="InterPro" id="IPR029063">
    <property type="entry name" value="SAM-dependent_MTases_sf"/>
</dbReference>
<dbReference type="GO" id="GO:0008168">
    <property type="term" value="F:methyltransferase activity"/>
    <property type="evidence" value="ECO:0007669"/>
    <property type="project" value="UniProtKB-KW"/>
</dbReference>
<dbReference type="PANTHER" id="PTHR24422">
    <property type="entry name" value="CHEMOTAXIS PROTEIN METHYLTRANSFERASE"/>
    <property type="match status" value="1"/>
</dbReference>